<dbReference type="AlphaFoldDB" id="A0AAE9JMA9"/>
<name>A0AAE9JMA9_CAEBR</name>
<protein>
    <submittedName>
        <fullName evidence="1">Uncharacterized protein</fullName>
    </submittedName>
</protein>
<reference evidence="1 2" key="1">
    <citation type="submission" date="2022-04" db="EMBL/GenBank/DDBJ databases">
        <title>Chromosome-level reference genomes for two strains of Caenorhabditis briggsae: an improved platform for comparative genomics.</title>
        <authorList>
            <person name="Stevens L."/>
            <person name="Andersen E."/>
        </authorList>
    </citation>
    <scope>NUCLEOTIDE SEQUENCE [LARGE SCALE GENOMIC DNA]</scope>
    <source>
        <strain evidence="1">VX34</strain>
        <tissue evidence="1">Whole-organism</tissue>
    </source>
</reference>
<dbReference type="Proteomes" id="UP000829354">
    <property type="component" value="Chromosome V"/>
</dbReference>
<accession>A0AAE9JMA9</accession>
<sequence length="57" mass="6814">MQKHDYKNLGKSFSSQHILGIGRETIPWQSLPPLPSQIERCRRSRCQTSRRILRREH</sequence>
<keyword evidence="2" id="KW-1185">Reference proteome</keyword>
<proteinExistence type="predicted"/>
<gene>
    <name evidence="1" type="ORF">L5515_008896</name>
</gene>
<dbReference type="EMBL" id="CP092624">
    <property type="protein sequence ID" value="UMM36970.1"/>
    <property type="molecule type" value="Genomic_DNA"/>
</dbReference>
<organism evidence="1 2">
    <name type="scientific">Caenorhabditis briggsae</name>
    <dbReference type="NCBI Taxonomy" id="6238"/>
    <lineage>
        <taxon>Eukaryota</taxon>
        <taxon>Metazoa</taxon>
        <taxon>Ecdysozoa</taxon>
        <taxon>Nematoda</taxon>
        <taxon>Chromadorea</taxon>
        <taxon>Rhabditida</taxon>
        <taxon>Rhabditina</taxon>
        <taxon>Rhabditomorpha</taxon>
        <taxon>Rhabditoidea</taxon>
        <taxon>Rhabditidae</taxon>
        <taxon>Peloderinae</taxon>
        <taxon>Caenorhabditis</taxon>
    </lineage>
</organism>
<evidence type="ECO:0000313" key="1">
    <source>
        <dbReference type="EMBL" id="UMM36970.1"/>
    </source>
</evidence>
<evidence type="ECO:0000313" key="2">
    <source>
        <dbReference type="Proteomes" id="UP000829354"/>
    </source>
</evidence>